<gene>
    <name evidence="2" type="ORF">UFOVP53_76</name>
</gene>
<protein>
    <submittedName>
        <fullName evidence="2">Uncharacterized protein</fullName>
    </submittedName>
</protein>
<feature type="coiled-coil region" evidence="1">
    <location>
        <begin position="2"/>
        <end position="36"/>
    </location>
</feature>
<keyword evidence="1" id="KW-0175">Coiled coil</keyword>
<name>A0A6J5KVH3_9CAUD</name>
<dbReference type="EMBL" id="LR796189">
    <property type="protein sequence ID" value="CAB4125185.1"/>
    <property type="molecule type" value="Genomic_DNA"/>
</dbReference>
<evidence type="ECO:0000313" key="2">
    <source>
        <dbReference type="EMBL" id="CAB4125185.1"/>
    </source>
</evidence>
<proteinExistence type="predicted"/>
<sequence length="61" mass="7234">MENKILDRISELSNKINDLLEKRELLTKELQETNANINILYNSIYELKNLLTNNEEDNEII</sequence>
<reference evidence="2" key="1">
    <citation type="submission" date="2020-04" db="EMBL/GenBank/DDBJ databases">
        <authorList>
            <person name="Chiriac C."/>
            <person name="Salcher M."/>
            <person name="Ghai R."/>
            <person name="Kavagutti S V."/>
        </authorList>
    </citation>
    <scope>NUCLEOTIDE SEQUENCE</scope>
</reference>
<evidence type="ECO:0000256" key="1">
    <source>
        <dbReference type="SAM" id="Coils"/>
    </source>
</evidence>
<accession>A0A6J5KVH3</accession>
<organism evidence="2">
    <name type="scientific">uncultured Caudovirales phage</name>
    <dbReference type="NCBI Taxonomy" id="2100421"/>
    <lineage>
        <taxon>Viruses</taxon>
        <taxon>Duplodnaviria</taxon>
        <taxon>Heunggongvirae</taxon>
        <taxon>Uroviricota</taxon>
        <taxon>Caudoviricetes</taxon>
        <taxon>Peduoviridae</taxon>
        <taxon>Maltschvirus</taxon>
        <taxon>Maltschvirus maltsch</taxon>
    </lineage>
</organism>